<reference evidence="1" key="1">
    <citation type="submission" date="2019-11" db="EMBL/GenBank/DDBJ databases">
        <authorList>
            <person name="Feng L."/>
        </authorList>
    </citation>
    <scope>NUCLEOTIDE SEQUENCE</scope>
    <source>
        <strain evidence="1">CsymbiosumLFYP84</strain>
    </source>
</reference>
<gene>
    <name evidence="1" type="ORF">CSLFYP84_03977</name>
</gene>
<evidence type="ECO:0000313" key="1">
    <source>
        <dbReference type="EMBL" id="VYU77464.1"/>
    </source>
</evidence>
<organism evidence="1">
    <name type="scientific">Clostridium symbiosum</name>
    <name type="common">Bacteroides symbiosus</name>
    <dbReference type="NCBI Taxonomy" id="1512"/>
    <lineage>
        <taxon>Bacteria</taxon>
        <taxon>Bacillati</taxon>
        <taxon>Bacillota</taxon>
        <taxon>Clostridia</taxon>
        <taxon>Lachnospirales</taxon>
        <taxon>Lachnospiraceae</taxon>
        <taxon>Otoolea</taxon>
    </lineage>
</organism>
<evidence type="ECO:0008006" key="2">
    <source>
        <dbReference type="Google" id="ProtNLM"/>
    </source>
</evidence>
<accession>A0A6N3HKR1</accession>
<proteinExistence type="predicted"/>
<protein>
    <recommendedName>
        <fullName evidence="2">DUF1492 domain-containing protein</fullName>
    </recommendedName>
</protein>
<name>A0A6N3HKR1_CLOSY</name>
<sequence length="141" mass="17194">MTAKEYLKRIRKLDHDIDRKQYEFETLKKRRTYISGMDYSADRVQMSSDGEGFTSISDRLIDLQREINTEIDEYHDMRHKAINQIQSLSREEYSDILFRLYVQYQSMTEVASEMKYDYYWACHLHGRALLEFDDRFLKHRN</sequence>
<dbReference type="RefSeq" id="WP_021641097.1">
    <property type="nucleotide sequence ID" value="NZ_CACRUA010000062.1"/>
</dbReference>
<dbReference type="EMBL" id="CACRUA010000062">
    <property type="protein sequence ID" value="VYU77464.1"/>
    <property type="molecule type" value="Genomic_DNA"/>
</dbReference>
<dbReference type="AlphaFoldDB" id="A0A6N3HKR1"/>